<evidence type="ECO:0000256" key="2">
    <source>
        <dbReference type="ARBA" id="ARBA00022942"/>
    </source>
</evidence>
<dbReference type="InterPro" id="IPR040896">
    <property type="entry name" value="RPN5_C"/>
</dbReference>
<proteinExistence type="inferred from homology"/>
<accession>R4XDD2</accession>
<dbReference type="SUPFAM" id="SSF46785">
    <property type="entry name" value="Winged helix' DNA-binding domain"/>
    <property type="match status" value="1"/>
</dbReference>
<dbReference type="Pfam" id="PF22241">
    <property type="entry name" value="PSMD12-CSN4_N"/>
    <property type="match status" value="1"/>
</dbReference>
<dbReference type="GO" id="GO:0005737">
    <property type="term" value="C:cytoplasm"/>
    <property type="evidence" value="ECO:0007669"/>
    <property type="project" value="TreeGrafter"/>
</dbReference>
<dbReference type="InterPro" id="IPR054559">
    <property type="entry name" value="PSMD12-CSN4-like_N"/>
</dbReference>
<dbReference type="EMBL" id="CAHR02000036">
    <property type="protein sequence ID" value="CCG81349.1"/>
    <property type="molecule type" value="Genomic_DNA"/>
</dbReference>
<dbReference type="InterPro" id="IPR036390">
    <property type="entry name" value="WH_DNA-bd_sf"/>
</dbReference>
<dbReference type="Gene3D" id="1.10.10.10">
    <property type="entry name" value="Winged helix-like DNA-binding domain superfamily/Winged helix DNA-binding domain"/>
    <property type="match status" value="1"/>
</dbReference>
<gene>
    <name evidence="5" type="ORF">TAPDE_001173</name>
</gene>
<dbReference type="InterPro" id="IPR036388">
    <property type="entry name" value="WH-like_DNA-bd_sf"/>
</dbReference>
<keyword evidence="2 5" id="KW-0647">Proteasome</keyword>
<sequence>MSDPQVLKPEKDYKEILDNEFPNIEELAKNDLSTAIEKLTVLEKQTRQASDMNSTARVLVEVCKVCQQAGEYGTLAEQLQLLSKKHGQLKGAITKMVQYCIDLLDSCPTEKIKLDLIETLRTVTDGKIYVEVERARVTRMLSKIKEDAGDLKEAQEILTSLQVETFGSMDRREKTEFILEQVRLTLARSDFVLAQILSRKISTKAFDNEEFHDLKLRYYELMIRIGLENDSYLDITKYYHHVYSTPSVANDSSKWHDILSNVVYFIILSPYNNEQSDLLHRVANDTALLELPMHHELLKCFTNVELMRWPRIEEIYGPHLRSTPVFAKGDSKAEKRYEALKNRVIEHNIRVVAKYYSRITLPRLQQLLDLSATETESQLSALVSNKSIYARIDRPAQIVTFQKARKSEEVLKDWSYDVGQLIGGIEKIRQMVMKEHTLVEIEPRVTA</sequence>
<dbReference type="FunFam" id="1.10.10.10:FF:000070">
    <property type="entry name" value="26S proteasome non-ATPase regulatory subunit 12"/>
    <property type="match status" value="1"/>
</dbReference>
<dbReference type="STRING" id="1097556.R4XDD2"/>
<reference evidence="5 6" key="1">
    <citation type="journal article" date="2013" name="MBio">
        <title>Genome sequencing of the plant pathogen Taphrina deformans, the causal agent of peach leaf curl.</title>
        <authorList>
            <person name="Cisse O.H."/>
            <person name="Almeida J.M.G.C.F."/>
            <person name="Fonseca A."/>
            <person name="Kumar A.A."/>
            <person name="Salojaervi J."/>
            <person name="Overmyer K."/>
            <person name="Hauser P.M."/>
            <person name="Pagni M."/>
        </authorList>
    </citation>
    <scope>NUCLEOTIDE SEQUENCE [LARGE SCALE GENOMIC DNA]</scope>
    <source>
        <strain evidence="6">PYCC 5710 / ATCC 11124 / CBS 356.35 / IMI 108563 / JCM 9778 / NBRC 8474</strain>
    </source>
</reference>
<dbReference type="eggNOG" id="KOG1498">
    <property type="taxonomic scope" value="Eukaryota"/>
</dbReference>
<evidence type="ECO:0000313" key="5">
    <source>
        <dbReference type="EMBL" id="CCG81349.1"/>
    </source>
</evidence>
<dbReference type="GO" id="GO:0034399">
    <property type="term" value="C:nuclear periphery"/>
    <property type="evidence" value="ECO:0007669"/>
    <property type="project" value="UniProtKB-ARBA"/>
</dbReference>
<dbReference type="PANTHER" id="PTHR10855:SF1">
    <property type="entry name" value="26S PROTEASOME NON-ATPASE REGULATORY SUBUNIT 12"/>
    <property type="match status" value="1"/>
</dbReference>
<comment type="function">
    <text evidence="3">Acts as a regulatory subunit of the 26S proteasome which is involved in the ATP-dependent degradation of ubiquitinated proteins. Required for proper proteasome assembly.</text>
</comment>
<protein>
    <submittedName>
        <fullName evidence="5">26S proteasome regulatory subunit rpn55 / FY16936</fullName>
    </submittedName>
</protein>
<dbReference type="Proteomes" id="UP000013776">
    <property type="component" value="Unassembled WGS sequence"/>
</dbReference>
<dbReference type="OrthoDB" id="268763at2759"/>
<dbReference type="InterPro" id="IPR040134">
    <property type="entry name" value="PSMD12/CSN4"/>
</dbReference>
<dbReference type="VEuPathDB" id="FungiDB:TAPDE_001173"/>
<dbReference type="PANTHER" id="PTHR10855">
    <property type="entry name" value="26S PROTEASOME NON-ATPASE REGULATORY SUBUNIT 12/COP9 SIGNALOSOME COMPLEX SUBUNIT 4"/>
    <property type="match status" value="1"/>
</dbReference>
<dbReference type="SMART" id="SM00088">
    <property type="entry name" value="PINT"/>
    <property type="match status" value="1"/>
</dbReference>
<dbReference type="Pfam" id="PF18098">
    <property type="entry name" value="RPN5_C"/>
    <property type="match status" value="1"/>
</dbReference>
<organism evidence="5 6">
    <name type="scientific">Taphrina deformans (strain PYCC 5710 / ATCC 11124 / CBS 356.35 / IMI 108563 / JCM 9778 / NBRC 8474)</name>
    <name type="common">Peach leaf curl fungus</name>
    <name type="synonym">Lalaria deformans</name>
    <dbReference type="NCBI Taxonomy" id="1097556"/>
    <lineage>
        <taxon>Eukaryota</taxon>
        <taxon>Fungi</taxon>
        <taxon>Dikarya</taxon>
        <taxon>Ascomycota</taxon>
        <taxon>Taphrinomycotina</taxon>
        <taxon>Taphrinomycetes</taxon>
        <taxon>Taphrinales</taxon>
        <taxon>Taphrinaceae</taxon>
        <taxon>Taphrina</taxon>
    </lineage>
</organism>
<evidence type="ECO:0000259" key="4">
    <source>
        <dbReference type="PROSITE" id="PS50250"/>
    </source>
</evidence>
<evidence type="ECO:0000256" key="1">
    <source>
        <dbReference type="ARBA" id="ARBA00006397"/>
    </source>
</evidence>
<keyword evidence="6" id="KW-1185">Reference proteome</keyword>
<dbReference type="Pfam" id="PF01399">
    <property type="entry name" value="PCI"/>
    <property type="match status" value="1"/>
</dbReference>
<name>R4XDD2_TAPDE</name>
<evidence type="ECO:0000313" key="6">
    <source>
        <dbReference type="Proteomes" id="UP000013776"/>
    </source>
</evidence>
<dbReference type="PROSITE" id="PS50250">
    <property type="entry name" value="PCI"/>
    <property type="match status" value="1"/>
</dbReference>
<dbReference type="InterPro" id="IPR000717">
    <property type="entry name" value="PCI_dom"/>
</dbReference>
<evidence type="ECO:0000256" key="3">
    <source>
        <dbReference type="ARBA" id="ARBA00056471"/>
    </source>
</evidence>
<dbReference type="GO" id="GO:0008541">
    <property type="term" value="C:proteasome regulatory particle, lid subcomplex"/>
    <property type="evidence" value="ECO:0007669"/>
    <property type="project" value="TreeGrafter"/>
</dbReference>
<comment type="caution">
    <text evidence="5">The sequence shown here is derived from an EMBL/GenBank/DDBJ whole genome shotgun (WGS) entry which is preliminary data.</text>
</comment>
<dbReference type="AlphaFoldDB" id="R4XDD2"/>
<comment type="similarity">
    <text evidence="1">Belongs to the proteasome subunit p55 family.</text>
</comment>
<feature type="domain" description="PCI" evidence="4">
    <location>
        <begin position="234"/>
        <end position="406"/>
    </location>
</feature>